<dbReference type="CDD" id="cd14745">
    <property type="entry name" value="GH66"/>
    <property type="match status" value="1"/>
</dbReference>
<keyword evidence="5" id="KW-1185">Reference proteome</keyword>
<organism evidence="4 5">
    <name type="scientific">Hymenobacter negativus</name>
    <dbReference type="NCBI Taxonomy" id="2795026"/>
    <lineage>
        <taxon>Bacteria</taxon>
        <taxon>Pseudomonadati</taxon>
        <taxon>Bacteroidota</taxon>
        <taxon>Cytophagia</taxon>
        <taxon>Cytophagales</taxon>
        <taxon>Hymenobacteraceae</taxon>
        <taxon>Hymenobacter</taxon>
    </lineage>
</organism>
<dbReference type="RefSeq" id="WP_208177860.1">
    <property type="nucleotide sequence ID" value="NZ_JAGETZ010000015.1"/>
</dbReference>
<dbReference type="Pfam" id="PF13199">
    <property type="entry name" value="Glyco_hydro_66"/>
    <property type="match status" value="1"/>
</dbReference>
<reference evidence="4 5" key="1">
    <citation type="submission" date="2021-03" db="EMBL/GenBank/DDBJ databases">
        <authorList>
            <person name="Kim M.K."/>
        </authorList>
    </citation>
    <scope>NUCLEOTIDE SEQUENCE [LARGE SCALE GENOMIC DNA]</scope>
    <source>
        <strain evidence="4 5">BT442</strain>
    </source>
</reference>
<evidence type="ECO:0000313" key="5">
    <source>
        <dbReference type="Proteomes" id="UP000664369"/>
    </source>
</evidence>
<gene>
    <name evidence="4" type="ORF">J4E00_23690</name>
</gene>
<evidence type="ECO:0000313" key="4">
    <source>
        <dbReference type="EMBL" id="MBO2012088.1"/>
    </source>
</evidence>
<protein>
    <submittedName>
        <fullName evidence="4">Starch-binding protein</fullName>
    </submittedName>
</protein>
<comment type="caution">
    <text evidence="4">The sequence shown here is derived from an EMBL/GenBank/DDBJ whole genome shotgun (WGS) entry which is preliminary data.</text>
</comment>
<dbReference type="Gene3D" id="3.20.20.80">
    <property type="entry name" value="Glycosidases"/>
    <property type="match status" value="1"/>
</dbReference>
<keyword evidence="2" id="KW-0732">Signal</keyword>
<dbReference type="InterPro" id="IPR026444">
    <property type="entry name" value="Secre_tail"/>
</dbReference>
<name>A0ABS3QLF8_9BACT</name>
<proteinExistence type="inferred from homology"/>
<dbReference type="InterPro" id="IPR025092">
    <property type="entry name" value="Glyco_hydro_66"/>
</dbReference>
<dbReference type="Proteomes" id="UP000664369">
    <property type="component" value="Unassembled WGS sequence"/>
</dbReference>
<dbReference type="InterPro" id="IPR013783">
    <property type="entry name" value="Ig-like_fold"/>
</dbReference>
<dbReference type="Gene3D" id="2.60.40.1180">
    <property type="entry name" value="Golgi alpha-mannosidase II"/>
    <property type="match status" value="1"/>
</dbReference>
<feature type="domain" description="Starch-binding module 26" evidence="3">
    <location>
        <begin position="614"/>
        <end position="681"/>
    </location>
</feature>
<accession>A0ABS3QLF8</accession>
<sequence>MNKLLRLATPWGTRSLTTGLRRHFSTATGALRLLAFLLLAPAAFAQSISEVNTDKARYNPGQAVSLSATVGSWRSGLSLVVQYYHADSLMSTQTLTPGSGSVTWAWTPPVRDYQGYLVGLTLKDGATVLSTSAIGVDVSSDWARFPRYGFLSEYGSKTAAQMDATIKQLTRYHLNGLQYYDWMDKHHRPLAGTAASPAATWNDLANRPTTLATLKGYIDRGHDKNMNAMFYELIYGAYPNASIDGVDTDNWALYRNSTATTRWSLSFPPTWEAPGLSIMNPGNAGWRSYFLGEVGKVYDATGLNFDGWHVDQLGNWGTMYERTGQSVTVDQTFGPFLAAAKSARSSKRLVMNAVNQYGQSVIGASPVDMTYTEMWDGNEGYANLGWAVQNNEAAAPGKRTVLAAYVNKGKSDNAGFFNDASVLMADATIFAFGGAHIELGEHMLGNEYFPNSNLQMSAQLQQDVTRYYDFAVAYENLLRDGRVFNNVTLSGGSNVLHWPPVQGKIATVGAALNGKQIFQLLNYTQAATLNWRDDSQVQPVPTTLTNVSLNFPYSTPVTRIWTASPDFNNGLPQQLNFSQTGGVVTVILPSIKYWSMLVAETGSTTPPTSGPLKVYFQKPAAWTTPKIHYWNTAPTGTSTTWPGLSMTAAPEAGANWYSYTFPTGISSANIVFSNNGDNATKTADLYRDHLGYYTYSTATWSDTPPAASAAFTVYFKKPSSWTSPYVHYWNTAPTGTSTTWPGIAMSAAPSVGTDWYSYTFPSTISSANLVFSNNGDNATKTVDLYRDHTGYYTYATSTWTDTPPTSARAALATSATSSILGLELSQNVPNPFDQATTIRFAQPGKGPVSLVVYDVRGQRATTLLDAHELPAGQHEVVVPGATLAPGLYLYRLSTAAGTLTRRLVKLN</sequence>
<dbReference type="InterPro" id="IPR013780">
    <property type="entry name" value="Glyco_hydro_b"/>
</dbReference>
<dbReference type="EMBL" id="JAGETZ010000015">
    <property type="protein sequence ID" value="MBO2012088.1"/>
    <property type="molecule type" value="Genomic_DNA"/>
</dbReference>
<dbReference type="InterPro" id="IPR031965">
    <property type="entry name" value="CBM26"/>
</dbReference>
<dbReference type="Gene3D" id="2.60.40.10">
    <property type="entry name" value="Immunoglobulins"/>
    <property type="match status" value="3"/>
</dbReference>
<dbReference type="Pfam" id="PF16738">
    <property type="entry name" value="CBM26"/>
    <property type="match status" value="2"/>
</dbReference>
<evidence type="ECO:0000259" key="3">
    <source>
        <dbReference type="Pfam" id="PF16738"/>
    </source>
</evidence>
<evidence type="ECO:0000256" key="2">
    <source>
        <dbReference type="ARBA" id="ARBA00022729"/>
    </source>
</evidence>
<comment type="similarity">
    <text evidence="1">Belongs to the glycosyl hydrolase 66 family.</text>
</comment>
<evidence type="ECO:0000256" key="1">
    <source>
        <dbReference type="ARBA" id="ARBA00010837"/>
    </source>
</evidence>
<dbReference type="NCBIfam" id="TIGR04183">
    <property type="entry name" value="Por_Secre_tail"/>
    <property type="match status" value="1"/>
</dbReference>
<feature type="domain" description="Starch-binding module 26" evidence="3">
    <location>
        <begin position="713"/>
        <end position="780"/>
    </location>
</feature>